<dbReference type="EMBL" id="CP003332">
    <property type="protein sequence ID" value="AFJ61603.1"/>
    <property type="molecule type" value="Genomic_DNA"/>
</dbReference>
<reference evidence="2 3" key="1">
    <citation type="journal article" date="2012" name="J. Biotechnol.">
        <title>Genome sequence of the plant growth promoting strain Bacillus amyloliquefaciens subsp. plantarum B9601-Y2 and expression of mersacidin and other secondary metabolites.</title>
        <authorList>
            <person name="He P."/>
            <person name="Hao K."/>
            <person name="Blom J."/>
            <person name="Ruckert C."/>
            <person name="Vater J."/>
            <person name="Mao Z."/>
            <person name="Wu Y."/>
            <person name="Hou M."/>
            <person name="He P."/>
            <person name="He Y."/>
            <person name="Borriss R."/>
        </authorList>
    </citation>
    <scope>NUCLEOTIDE SEQUENCE [LARGE SCALE GENOMIC DNA]</scope>
    <source>
        <strain evidence="2">Y2</strain>
    </source>
</reference>
<name>I2C4M9_BACAY</name>
<dbReference type="Proteomes" id="UP000002878">
    <property type="component" value="Chromosome"/>
</dbReference>
<dbReference type="Gene3D" id="2.30.30.40">
    <property type="entry name" value="SH3 Domains"/>
    <property type="match status" value="1"/>
</dbReference>
<evidence type="ECO:0000259" key="1">
    <source>
        <dbReference type="Pfam" id="PF08239"/>
    </source>
</evidence>
<proteinExistence type="predicted"/>
<feature type="domain" description="SH3b" evidence="1">
    <location>
        <begin position="238"/>
        <end position="293"/>
    </location>
</feature>
<sequence>MTKTSLTSYWNIYHHATQLLSSQLSNTELKNFIVQKEFEQHFQPTKYDPRLTFMEMNSFLQKQNVFPSYSRQRIDAIYNHFLNSDFALKQYNSTINKNFLSLAQKLIDRNSLLEAIYRSTADELEDNPNQVMDEAEETVIALTSNDGITRQNYFEGLNRLWNTVLYFISKNSTTLVLLANLIHTDFISPIHQALTTKYIIDEYIDKKPETVSEAKNVLKDIPMNKELKTNYRMVIKDTLVVRTQPKTKSNVAYVLDKSSIVFVEEKKKNWSKVLFRNEAGEDQSGWVYTRYIKKLD</sequence>
<protein>
    <recommendedName>
        <fullName evidence="1">SH3b domain-containing protein</fullName>
    </recommendedName>
</protein>
<dbReference type="InterPro" id="IPR003646">
    <property type="entry name" value="SH3-like_bac-type"/>
</dbReference>
<accession>I2C4M9</accession>
<dbReference type="Pfam" id="PF08239">
    <property type="entry name" value="SH3_3"/>
    <property type="match status" value="1"/>
</dbReference>
<dbReference type="RefSeq" id="WP_014417675.1">
    <property type="nucleotide sequence ID" value="NC_017061.1"/>
</dbReference>
<gene>
    <name evidence="2" type="ORF">MUS_1593</name>
</gene>
<evidence type="ECO:0000313" key="3">
    <source>
        <dbReference type="Proteomes" id="UP000002878"/>
    </source>
</evidence>
<dbReference type="KEGG" id="bya:BANAU_1417"/>
<dbReference type="PATRIC" id="fig|1126211.3.peg.1525"/>
<dbReference type="KEGG" id="bqy:MUS_1593"/>
<evidence type="ECO:0000313" key="2">
    <source>
        <dbReference type="EMBL" id="AFJ61603.1"/>
    </source>
</evidence>
<organism evidence="2 3">
    <name type="scientific">Bacillus amyloliquefaciens (strain Y2)</name>
    <name type="common">Bacillus amyloliquefaciens subsp. plantarum (strain B9601-Y2)</name>
    <dbReference type="NCBI Taxonomy" id="1155777"/>
    <lineage>
        <taxon>Bacteria</taxon>
        <taxon>Bacillati</taxon>
        <taxon>Bacillota</taxon>
        <taxon>Bacilli</taxon>
        <taxon>Bacillales</taxon>
        <taxon>Bacillaceae</taxon>
        <taxon>Bacillus</taxon>
        <taxon>Bacillus amyloliquefaciens group</taxon>
    </lineage>
</organism>
<dbReference type="HOGENOM" id="CLU_938930_0_0_9"/>
<dbReference type="AlphaFoldDB" id="I2C4M9"/>